<dbReference type="Proteomes" id="UP001108027">
    <property type="component" value="Unassembled WGS sequence"/>
</dbReference>
<reference evidence="2" key="1">
    <citation type="submission" date="2021-10" db="EMBL/GenBank/DDBJ databases">
        <title>The diversity and Nitrogen Metabolism of Culturable Nitrate-Utilizing Bacteria Within the Oxygen Minimum Zone of the Changjiang (Yangtze River)Estuary.</title>
        <authorList>
            <person name="Zhang D."/>
            <person name="Zheng J."/>
            <person name="Liu S."/>
            <person name="He W."/>
        </authorList>
    </citation>
    <scope>NUCLEOTIDE SEQUENCE</scope>
    <source>
        <strain evidence="2">FXH-223</strain>
    </source>
</reference>
<dbReference type="EMBL" id="JAJGNA010000009">
    <property type="protein sequence ID" value="MCC4308789.1"/>
    <property type="molecule type" value="Genomic_DNA"/>
</dbReference>
<dbReference type="AlphaFoldDB" id="A0A9Q3YMG3"/>
<proteinExistence type="predicted"/>
<comment type="caution">
    <text evidence="2">The sequence shown here is derived from an EMBL/GenBank/DDBJ whole genome shotgun (WGS) entry which is preliminary data.</text>
</comment>
<organism evidence="2 3">
    <name type="scientific">Alloalcanivorax marinus</name>
    <dbReference type="NCBI Taxonomy" id="1177169"/>
    <lineage>
        <taxon>Bacteria</taxon>
        <taxon>Pseudomonadati</taxon>
        <taxon>Pseudomonadota</taxon>
        <taxon>Gammaproteobacteria</taxon>
        <taxon>Oceanospirillales</taxon>
        <taxon>Alcanivoracaceae</taxon>
        <taxon>Alloalcanivorax</taxon>
    </lineage>
</organism>
<feature type="compositionally biased region" description="Acidic residues" evidence="1">
    <location>
        <begin position="64"/>
        <end position="75"/>
    </location>
</feature>
<protein>
    <submittedName>
        <fullName evidence="2">Uncharacterized protein</fullName>
    </submittedName>
</protein>
<evidence type="ECO:0000313" key="2">
    <source>
        <dbReference type="EMBL" id="MCC4308789.1"/>
    </source>
</evidence>
<accession>A0A9Q3YMG3</accession>
<keyword evidence="3" id="KW-1185">Reference proteome</keyword>
<evidence type="ECO:0000313" key="3">
    <source>
        <dbReference type="Proteomes" id="UP001108027"/>
    </source>
</evidence>
<evidence type="ECO:0000256" key="1">
    <source>
        <dbReference type="SAM" id="MobiDB-lite"/>
    </source>
</evidence>
<dbReference type="RefSeq" id="WP_228233835.1">
    <property type="nucleotide sequence ID" value="NZ_JAJGNA010000009.1"/>
</dbReference>
<name>A0A9Q3YMG3_9GAMM</name>
<sequence length="125" mass="13944">MSGGINAHWLMHYRVVTLVNQCRRLIRDEFGVKLTLTDPRLREALNEYAGRSGSTELKRLITQIDEEAGDAMPEDEPGHGSTEQRPARRMYRGQPLPDPPADAGASSESGPEKTIIYRGRRVRGG</sequence>
<feature type="region of interest" description="Disordered" evidence="1">
    <location>
        <begin position="64"/>
        <end position="125"/>
    </location>
</feature>
<gene>
    <name evidence="2" type="ORF">LL252_09435</name>
</gene>